<gene>
    <name evidence="2" type="ORF">C7391_1621</name>
</gene>
<feature type="region of interest" description="Disordered" evidence="1">
    <location>
        <begin position="85"/>
        <end position="111"/>
    </location>
</feature>
<comment type="caution">
    <text evidence="2">The sequence shown here is derived from an EMBL/GenBank/DDBJ whole genome shotgun (WGS) entry which is preliminary data.</text>
</comment>
<dbReference type="Proteomes" id="UP000294855">
    <property type="component" value="Unassembled WGS sequence"/>
</dbReference>
<dbReference type="AlphaFoldDB" id="A0A484F547"/>
<reference evidence="2 3" key="1">
    <citation type="submission" date="2019-03" db="EMBL/GenBank/DDBJ databases">
        <title>Genomic Encyclopedia of Type Strains, Phase IV (KMG-IV): sequencing the most valuable type-strain genomes for metagenomic binning, comparative biology and taxonomic classification.</title>
        <authorList>
            <person name="Goeker M."/>
        </authorList>
    </citation>
    <scope>NUCLEOTIDE SEQUENCE [LARGE SCALE GENOMIC DNA]</scope>
    <source>
        <strain evidence="2 3">DSM 13328</strain>
    </source>
</reference>
<evidence type="ECO:0000313" key="3">
    <source>
        <dbReference type="Proteomes" id="UP000294855"/>
    </source>
</evidence>
<keyword evidence="3" id="KW-1185">Reference proteome</keyword>
<sequence>MMAGDDPFSIVTENKERDEVNRRIAEAEKRKRIEVEYQKWKVSNSGTMEEFIAWSAEENKKRLEDEKRKRDEIIRIRKEQNRIQAINDAKKRKEEAKRKADEKRRKLIDMR</sequence>
<protein>
    <submittedName>
        <fullName evidence="2">Uncharacterized protein</fullName>
    </submittedName>
</protein>
<name>A0A484F547_9EURY</name>
<evidence type="ECO:0000313" key="2">
    <source>
        <dbReference type="EMBL" id="TDQ67550.1"/>
    </source>
</evidence>
<organism evidence="2 3">
    <name type="scientific">Methanimicrococcus blatticola</name>
    <dbReference type="NCBI Taxonomy" id="91560"/>
    <lineage>
        <taxon>Archaea</taxon>
        <taxon>Methanobacteriati</taxon>
        <taxon>Methanobacteriota</taxon>
        <taxon>Stenosarchaea group</taxon>
        <taxon>Methanomicrobia</taxon>
        <taxon>Methanosarcinales</taxon>
        <taxon>Methanosarcinaceae</taxon>
        <taxon>Methanimicrococcus</taxon>
    </lineage>
</organism>
<feature type="compositionally biased region" description="Basic and acidic residues" evidence="1">
    <location>
        <begin position="88"/>
        <end position="111"/>
    </location>
</feature>
<accession>A0A484F547</accession>
<evidence type="ECO:0000256" key="1">
    <source>
        <dbReference type="SAM" id="MobiDB-lite"/>
    </source>
</evidence>
<dbReference type="EMBL" id="SNYS01000012">
    <property type="protein sequence ID" value="TDQ67550.1"/>
    <property type="molecule type" value="Genomic_DNA"/>
</dbReference>
<proteinExistence type="predicted"/>